<evidence type="ECO:0000256" key="2">
    <source>
        <dbReference type="ARBA" id="ARBA00005862"/>
    </source>
</evidence>
<dbReference type="GO" id="GO:0071949">
    <property type="term" value="F:FAD binding"/>
    <property type="evidence" value="ECO:0007669"/>
    <property type="project" value="TreeGrafter"/>
</dbReference>
<dbReference type="GeneID" id="20678605"/>
<evidence type="ECO:0000256" key="6">
    <source>
        <dbReference type="PIRSR" id="PIRSR602081-1"/>
    </source>
</evidence>
<proteinExistence type="inferred from homology"/>
<evidence type="ECO:0000256" key="5">
    <source>
        <dbReference type="ARBA" id="ARBA00022991"/>
    </source>
</evidence>
<dbReference type="eggNOG" id="KOG0133">
    <property type="taxonomic scope" value="Eukaryota"/>
</dbReference>
<dbReference type="Proteomes" id="UP000030671">
    <property type="component" value="Unassembled WGS sequence"/>
</dbReference>
<dbReference type="KEGG" id="hir:HETIRDRAFT_62555"/>
<dbReference type="GO" id="GO:0005737">
    <property type="term" value="C:cytoplasm"/>
    <property type="evidence" value="ECO:0007669"/>
    <property type="project" value="TreeGrafter"/>
</dbReference>
<evidence type="ECO:0000256" key="4">
    <source>
        <dbReference type="ARBA" id="ARBA00022827"/>
    </source>
</evidence>
<dbReference type="STRING" id="747525.W4KF15"/>
<dbReference type="HOGENOM" id="CLU_010348_2_1_1"/>
<dbReference type="GO" id="GO:0006950">
    <property type="term" value="P:response to stress"/>
    <property type="evidence" value="ECO:0007669"/>
    <property type="project" value="UniProtKB-ARBA"/>
</dbReference>
<sequence length="563" mass="64411">MPKRSLRSPSPFASKKPRSDVEIVHRKIATADAAAKVDAHRPLPQLLNALSNVVKSPKKGEAVVYWMRMEDMRIVDNRALAQASSAAKEDNIPLLALFILSPQDYAAHDRSPRRVDFTLRNLSILQSSLAGLHIPLHTVTHTPRRMLPSRVLSLLKSWNVTRLFANIEYEVDELRRDINVCELAKEQGVRPTFVHDKLVVEPDTLQTKTGKPFTVYSPFQRQWLPTLNGDLPRFLGEAPAPSPNSKDIHEHPKFADLFNTPIPPSVEGFECADRDKMSEVWPAGHDAAKQVSIAYYLYAYTLTRARRKSRALVYKAERDRADRNTTSRLSPYLSAGVISARELIWASMTLLGIKTVRADRESDVGMWVQEIAWRDFYTHVMVAFPRVSMGRPFQEKYADVKWETNEEHLRAWQEGRTGVPIVDAALRQANTMGWMHNRPRMIAAMFLTKDLMIDWRLGERHFMQQFIDGDLASNNGGWQWSASTGTDPQPYFRIFNPYLQSEKTDPSGEYIRAFVPELRDVRGKDVHQPSAKLADKLGYPRPIVDHHESRERALRRYKNPGEE</sequence>
<feature type="site" description="Electron transfer via tryptophanyl radical" evidence="7">
    <location>
        <position position="455"/>
    </location>
</feature>
<feature type="binding site" evidence="6">
    <location>
        <position position="367"/>
    </location>
    <ligand>
        <name>FAD</name>
        <dbReference type="ChEBI" id="CHEBI:57692"/>
    </ligand>
</feature>
<dbReference type="GO" id="GO:0003677">
    <property type="term" value="F:DNA binding"/>
    <property type="evidence" value="ECO:0007669"/>
    <property type="project" value="TreeGrafter"/>
</dbReference>
<dbReference type="GO" id="GO:0006139">
    <property type="term" value="P:nucleobase-containing compound metabolic process"/>
    <property type="evidence" value="ECO:0007669"/>
    <property type="project" value="UniProtKB-ARBA"/>
</dbReference>
<dbReference type="OrthoDB" id="435881at2759"/>
<dbReference type="InterPro" id="IPR005101">
    <property type="entry name" value="Cryptochr/Photolyase_FAD-bd"/>
</dbReference>
<gene>
    <name evidence="9" type="ORF">HETIRDRAFT_62555</name>
</gene>
<feature type="site" description="Electron transfer via tryptophanyl radical" evidence="7">
    <location>
        <position position="478"/>
    </location>
</feature>
<evidence type="ECO:0000256" key="3">
    <source>
        <dbReference type="ARBA" id="ARBA00022630"/>
    </source>
</evidence>
<dbReference type="SUPFAM" id="SSF48173">
    <property type="entry name" value="Cryptochrome/photolyase FAD-binding domain"/>
    <property type="match status" value="1"/>
</dbReference>
<dbReference type="Pfam" id="PF00875">
    <property type="entry name" value="DNA_photolyase"/>
    <property type="match status" value="1"/>
</dbReference>
<evidence type="ECO:0000256" key="1">
    <source>
        <dbReference type="ARBA" id="ARBA00001932"/>
    </source>
</evidence>
<dbReference type="GO" id="GO:0043153">
    <property type="term" value="P:entrainment of circadian clock by photoperiod"/>
    <property type="evidence" value="ECO:0007669"/>
    <property type="project" value="TreeGrafter"/>
</dbReference>
<evidence type="ECO:0000259" key="8">
    <source>
        <dbReference type="PROSITE" id="PS51645"/>
    </source>
</evidence>
<dbReference type="PANTHER" id="PTHR11455">
    <property type="entry name" value="CRYPTOCHROME"/>
    <property type="match status" value="1"/>
</dbReference>
<evidence type="ECO:0000313" key="10">
    <source>
        <dbReference type="Proteomes" id="UP000030671"/>
    </source>
</evidence>
<dbReference type="EMBL" id="KI925456">
    <property type="protein sequence ID" value="ETW83900.1"/>
    <property type="molecule type" value="Genomic_DNA"/>
</dbReference>
<feature type="binding site" evidence="6">
    <location>
        <begin position="468"/>
        <end position="470"/>
    </location>
    <ligand>
        <name>FAD</name>
        <dbReference type="ChEBI" id="CHEBI:57692"/>
    </ligand>
</feature>
<feature type="site" description="Electron transfer via tryptophanyl radical" evidence="7">
    <location>
        <position position="402"/>
    </location>
</feature>
<feature type="binding site" evidence="6">
    <location>
        <position position="314"/>
    </location>
    <ligand>
        <name>FAD</name>
        <dbReference type="ChEBI" id="CHEBI:57692"/>
    </ligand>
</feature>
<evidence type="ECO:0000313" key="9">
    <source>
        <dbReference type="EMBL" id="ETW83900.1"/>
    </source>
</evidence>
<dbReference type="GO" id="GO:0005634">
    <property type="term" value="C:nucleus"/>
    <property type="evidence" value="ECO:0007669"/>
    <property type="project" value="TreeGrafter"/>
</dbReference>
<feature type="domain" description="Photolyase/cryptochrome alpha/beta" evidence="8">
    <location>
        <begin position="62"/>
        <end position="199"/>
    </location>
</feature>
<name>W4KF15_HETIT</name>
<dbReference type="Gene3D" id="1.10.579.10">
    <property type="entry name" value="DNA Cyclobutane Dipyrimidine Photolyase, subunit A, domain 3"/>
    <property type="match status" value="1"/>
</dbReference>
<dbReference type="InterPro" id="IPR002081">
    <property type="entry name" value="Cryptochrome/DNA_photolyase_1"/>
</dbReference>
<dbReference type="PROSITE" id="PS51645">
    <property type="entry name" value="PHR_CRY_ALPHA_BETA"/>
    <property type="match status" value="1"/>
</dbReference>
<organism evidence="9 10">
    <name type="scientific">Heterobasidion irregulare (strain TC 32-1)</name>
    <dbReference type="NCBI Taxonomy" id="747525"/>
    <lineage>
        <taxon>Eukaryota</taxon>
        <taxon>Fungi</taxon>
        <taxon>Dikarya</taxon>
        <taxon>Basidiomycota</taxon>
        <taxon>Agaricomycotina</taxon>
        <taxon>Agaricomycetes</taxon>
        <taxon>Russulales</taxon>
        <taxon>Bondarzewiaceae</taxon>
        <taxon>Heterobasidion</taxon>
        <taxon>Heterobasidion annosum species complex</taxon>
    </lineage>
</organism>
<reference evidence="9 10" key="1">
    <citation type="journal article" date="2012" name="New Phytol.">
        <title>Insight into trade-off between wood decay and parasitism from the genome of a fungal forest pathogen.</title>
        <authorList>
            <person name="Olson A."/>
            <person name="Aerts A."/>
            <person name="Asiegbu F."/>
            <person name="Belbahri L."/>
            <person name="Bouzid O."/>
            <person name="Broberg A."/>
            <person name="Canback B."/>
            <person name="Coutinho P.M."/>
            <person name="Cullen D."/>
            <person name="Dalman K."/>
            <person name="Deflorio G."/>
            <person name="van Diepen L.T."/>
            <person name="Dunand C."/>
            <person name="Duplessis S."/>
            <person name="Durling M."/>
            <person name="Gonthier P."/>
            <person name="Grimwood J."/>
            <person name="Fossdal C.G."/>
            <person name="Hansson D."/>
            <person name="Henrissat B."/>
            <person name="Hietala A."/>
            <person name="Himmelstrand K."/>
            <person name="Hoffmeister D."/>
            <person name="Hogberg N."/>
            <person name="James T.Y."/>
            <person name="Karlsson M."/>
            <person name="Kohler A."/>
            <person name="Kues U."/>
            <person name="Lee Y.H."/>
            <person name="Lin Y.C."/>
            <person name="Lind M."/>
            <person name="Lindquist E."/>
            <person name="Lombard V."/>
            <person name="Lucas S."/>
            <person name="Lunden K."/>
            <person name="Morin E."/>
            <person name="Murat C."/>
            <person name="Park J."/>
            <person name="Raffaello T."/>
            <person name="Rouze P."/>
            <person name="Salamov A."/>
            <person name="Schmutz J."/>
            <person name="Solheim H."/>
            <person name="Stahlberg J."/>
            <person name="Velez H."/>
            <person name="de Vries R.P."/>
            <person name="Wiebenga A."/>
            <person name="Woodward S."/>
            <person name="Yakovlev I."/>
            <person name="Garbelotto M."/>
            <person name="Martin F."/>
            <person name="Grigoriev I.V."/>
            <person name="Stenlid J."/>
        </authorList>
    </citation>
    <scope>NUCLEOTIDE SEQUENCE [LARGE SCALE GENOMIC DNA]</scope>
    <source>
        <strain evidence="9 10">TC 32-1</strain>
    </source>
</reference>
<dbReference type="GO" id="GO:0032922">
    <property type="term" value="P:circadian regulation of gene expression"/>
    <property type="evidence" value="ECO:0007669"/>
    <property type="project" value="TreeGrafter"/>
</dbReference>
<dbReference type="PRINTS" id="PR00147">
    <property type="entry name" value="DNAPHOTLYASE"/>
</dbReference>
<accession>W4KF15</accession>
<comment type="similarity">
    <text evidence="2">Belongs to the DNA photolyase class-1 family.</text>
</comment>
<protein>
    <recommendedName>
        <fullName evidence="8">Photolyase/cryptochrome alpha/beta domain-containing protein</fullName>
    </recommendedName>
</protein>
<feature type="binding site" evidence="6">
    <location>
        <begin position="370"/>
        <end position="377"/>
    </location>
    <ligand>
        <name>FAD</name>
        <dbReference type="ChEBI" id="CHEBI:57692"/>
    </ligand>
</feature>
<dbReference type="InParanoid" id="W4KF15"/>
<dbReference type="Gene3D" id="1.25.40.80">
    <property type="match status" value="1"/>
</dbReference>
<dbReference type="PANTHER" id="PTHR11455:SF18">
    <property type="entry name" value="SI:CH1073-390K14.1"/>
    <property type="match status" value="1"/>
</dbReference>
<comment type="cofactor">
    <cofactor evidence="1">
        <name>(6R)-5,10-methylene-5,6,7,8-tetrahydrofolate</name>
        <dbReference type="ChEBI" id="CHEBI:15636"/>
    </cofactor>
</comment>
<keyword evidence="4 6" id="KW-0274">FAD</keyword>
<dbReference type="InterPro" id="IPR036155">
    <property type="entry name" value="Crypto/Photolyase_N_sf"/>
</dbReference>
<dbReference type="InterPro" id="IPR014729">
    <property type="entry name" value="Rossmann-like_a/b/a_fold"/>
</dbReference>
<dbReference type="Pfam" id="PF03441">
    <property type="entry name" value="FAD_binding_7"/>
    <property type="match status" value="1"/>
</dbReference>
<dbReference type="GO" id="GO:0003904">
    <property type="term" value="F:deoxyribodipyrimidine photo-lyase activity"/>
    <property type="evidence" value="ECO:0007669"/>
    <property type="project" value="TreeGrafter"/>
</dbReference>
<dbReference type="RefSeq" id="XP_009543263.1">
    <property type="nucleotide sequence ID" value="XM_009544968.1"/>
</dbReference>
<keyword evidence="3 6" id="KW-0285">Flavoprotein</keyword>
<keyword evidence="10" id="KW-1185">Reference proteome</keyword>
<dbReference type="InterPro" id="IPR006050">
    <property type="entry name" value="DNA_photolyase_N"/>
</dbReference>
<comment type="cofactor">
    <cofactor evidence="6">
        <name>FAD</name>
        <dbReference type="ChEBI" id="CHEBI:57692"/>
    </cofactor>
    <text evidence="6">Binds 1 FAD per subunit.</text>
</comment>
<dbReference type="SUPFAM" id="SSF52425">
    <property type="entry name" value="Cryptochrome/photolyase, N-terminal domain"/>
    <property type="match status" value="1"/>
</dbReference>
<dbReference type="AlphaFoldDB" id="W4KF15"/>
<evidence type="ECO:0000256" key="7">
    <source>
        <dbReference type="PIRSR" id="PIRSR602081-2"/>
    </source>
</evidence>
<dbReference type="InterPro" id="IPR036134">
    <property type="entry name" value="Crypto/Photolyase_FAD-like_sf"/>
</dbReference>
<dbReference type="FunFam" id="1.10.579.10:FF:000003">
    <property type="entry name" value="Deoxyribodipyrimidine photo-lyase"/>
    <property type="match status" value="1"/>
</dbReference>
<dbReference type="Gene3D" id="3.40.50.620">
    <property type="entry name" value="HUPs"/>
    <property type="match status" value="1"/>
</dbReference>
<feature type="binding site" evidence="6">
    <location>
        <begin position="326"/>
        <end position="330"/>
    </location>
    <ligand>
        <name>FAD</name>
        <dbReference type="ChEBI" id="CHEBI:57692"/>
    </ligand>
</feature>
<keyword evidence="5" id="KW-0157">Chromophore</keyword>